<dbReference type="Pfam" id="PF00861">
    <property type="entry name" value="Ribosomal_L18p"/>
    <property type="match status" value="1"/>
</dbReference>
<dbReference type="CDD" id="cd00432">
    <property type="entry name" value="Ribosomal_L18_L5e"/>
    <property type="match status" value="1"/>
</dbReference>
<comment type="subunit">
    <text evidence="7">Part of the 50S ribosomal subunit; part of the 5S rRNA/L5/L18/L25 subcomplex. Contacts the 5S and 23S rRNAs.</text>
</comment>
<dbReference type="GO" id="GO:0003735">
    <property type="term" value="F:structural constituent of ribosome"/>
    <property type="evidence" value="ECO:0007669"/>
    <property type="project" value="InterPro"/>
</dbReference>
<keyword evidence="3 7" id="KW-0694">RNA-binding</keyword>
<dbReference type="InterPro" id="IPR005484">
    <property type="entry name" value="Ribosomal_uL18_bac/plant/anim"/>
</dbReference>
<comment type="similarity">
    <text evidence="1 7">Belongs to the universal ribosomal protein uL18 family.</text>
</comment>
<dbReference type="GO" id="GO:0006412">
    <property type="term" value="P:translation"/>
    <property type="evidence" value="ECO:0007669"/>
    <property type="project" value="UniProtKB-UniRule"/>
</dbReference>
<evidence type="ECO:0000256" key="4">
    <source>
        <dbReference type="ARBA" id="ARBA00022980"/>
    </source>
</evidence>
<evidence type="ECO:0000313" key="9">
    <source>
        <dbReference type="EMBL" id="AWT25453.1"/>
    </source>
</evidence>
<dbReference type="Proteomes" id="UP000247696">
    <property type="component" value="Chromosome"/>
</dbReference>
<reference evidence="10" key="1">
    <citation type="submission" date="2017-11" db="EMBL/GenBank/DDBJ databases">
        <title>Otitis media/interna in a cat caused by the recently described species Corynebacterium provencense.</title>
        <authorList>
            <person name="Kittl S."/>
            <person name="Brodard I."/>
            <person name="Rychener L."/>
            <person name="Jores J."/>
            <person name="Roosje P."/>
            <person name="Gobeli Brawand S."/>
        </authorList>
    </citation>
    <scope>NUCLEOTIDE SEQUENCE [LARGE SCALE GENOMIC DNA]</scope>
    <source>
        <strain evidence="10">17KM38</strain>
    </source>
</reference>
<dbReference type="EMBL" id="CP024988">
    <property type="protein sequence ID" value="AWT25453.1"/>
    <property type="molecule type" value="Genomic_DNA"/>
</dbReference>
<protein>
    <recommendedName>
        <fullName evidence="6 7">Large ribosomal subunit protein uL18</fullName>
    </recommendedName>
</protein>
<evidence type="ECO:0000256" key="8">
    <source>
        <dbReference type="SAM" id="MobiDB-lite"/>
    </source>
</evidence>
<dbReference type="RefSeq" id="WP_066584201.1">
    <property type="nucleotide sequence ID" value="NZ_CABKVS010000001.1"/>
</dbReference>
<sequence>MSQSNDNKRLPVGKDISTRRRIARQRRHERLRKHISGTAETPRLVVHRTSRHMHAQLIDDVAGHTLAAASTMEASVRALDGDKKARGARVGELIAERAKAAGIETVVFDRGGYQYHGRVAALAEAAREGGLKF</sequence>
<dbReference type="AlphaFoldDB" id="A0A2Z3YVF6"/>
<comment type="function">
    <text evidence="7">This is one of the proteins that bind and probably mediate the attachment of the 5S RNA into the large ribosomal subunit, where it forms part of the central protuberance.</text>
</comment>
<dbReference type="KEGG" id="cpre:Csp1_06410"/>
<dbReference type="PANTHER" id="PTHR12899:SF3">
    <property type="entry name" value="LARGE RIBOSOMAL SUBUNIT PROTEIN UL18M"/>
    <property type="match status" value="1"/>
</dbReference>
<accession>A0A2Z3YVF6</accession>
<dbReference type="FunFam" id="3.30.420.100:FF:000001">
    <property type="entry name" value="50S ribosomal protein L18"/>
    <property type="match status" value="1"/>
</dbReference>
<dbReference type="HAMAP" id="MF_01337_B">
    <property type="entry name" value="Ribosomal_uL18_B"/>
    <property type="match status" value="1"/>
</dbReference>
<dbReference type="InterPro" id="IPR057268">
    <property type="entry name" value="Ribosomal_L18"/>
</dbReference>
<keyword evidence="10" id="KW-1185">Reference proteome</keyword>
<feature type="region of interest" description="Disordered" evidence="8">
    <location>
        <begin position="1"/>
        <end position="22"/>
    </location>
</feature>
<proteinExistence type="inferred from homology"/>
<name>A0A2Z3YVF6_9CORY</name>
<evidence type="ECO:0000256" key="2">
    <source>
        <dbReference type="ARBA" id="ARBA00022730"/>
    </source>
</evidence>
<evidence type="ECO:0000256" key="1">
    <source>
        <dbReference type="ARBA" id="ARBA00007116"/>
    </source>
</evidence>
<evidence type="ECO:0000313" key="10">
    <source>
        <dbReference type="Proteomes" id="UP000247696"/>
    </source>
</evidence>
<dbReference type="Gene3D" id="3.30.420.100">
    <property type="match status" value="1"/>
</dbReference>
<keyword evidence="2 7" id="KW-0699">rRNA-binding</keyword>
<gene>
    <name evidence="7 9" type="primary">rplR</name>
    <name evidence="9" type="ORF">Csp1_06410</name>
</gene>
<dbReference type="GO" id="GO:0008097">
    <property type="term" value="F:5S rRNA binding"/>
    <property type="evidence" value="ECO:0007669"/>
    <property type="project" value="TreeGrafter"/>
</dbReference>
<evidence type="ECO:0000256" key="5">
    <source>
        <dbReference type="ARBA" id="ARBA00023274"/>
    </source>
</evidence>
<evidence type="ECO:0000256" key="6">
    <source>
        <dbReference type="ARBA" id="ARBA00035197"/>
    </source>
</evidence>
<keyword evidence="4 7" id="KW-0689">Ribosomal protein</keyword>
<dbReference type="OrthoDB" id="9810939at2"/>
<dbReference type="SUPFAM" id="SSF53137">
    <property type="entry name" value="Translational machinery components"/>
    <property type="match status" value="1"/>
</dbReference>
<keyword evidence="5 7" id="KW-0687">Ribonucleoprotein</keyword>
<evidence type="ECO:0000256" key="7">
    <source>
        <dbReference type="HAMAP-Rule" id="MF_01337"/>
    </source>
</evidence>
<dbReference type="InterPro" id="IPR004389">
    <property type="entry name" value="Ribosomal_uL18_bac-type"/>
</dbReference>
<organism evidence="9 10">
    <name type="scientific">Corynebacterium provencense</name>
    <dbReference type="NCBI Taxonomy" id="1737425"/>
    <lineage>
        <taxon>Bacteria</taxon>
        <taxon>Bacillati</taxon>
        <taxon>Actinomycetota</taxon>
        <taxon>Actinomycetes</taxon>
        <taxon>Mycobacteriales</taxon>
        <taxon>Corynebacteriaceae</taxon>
        <taxon>Corynebacterium</taxon>
    </lineage>
</organism>
<dbReference type="NCBIfam" id="TIGR00060">
    <property type="entry name" value="L18_bact"/>
    <property type="match status" value="1"/>
</dbReference>
<dbReference type="STRING" id="1737425.GCA_900049755_00732"/>
<dbReference type="GO" id="GO:0022625">
    <property type="term" value="C:cytosolic large ribosomal subunit"/>
    <property type="evidence" value="ECO:0007669"/>
    <property type="project" value="TreeGrafter"/>
</dbReference>
<evidence type="ECO:0000256" key="3">
    <source>
        <dbReference type="ARBA" id="ARBA00022884"/>
    </source>
</evidence>
<dbReference type="PANTHER" id="PTHR12899">
    <property type="entry name" value="39S RIBOSOMAL PROTEIN L18, MITOCHONDRIAL"/>
    <property type="match status" value="1"/>
</dbReference>